<dbReference type="InterPro" id="IPR001082">
    <property type="entry name" value="Pilin"/>
</dbReference>
<organism evidence="6 7">
    <name type="scientific">Marinobacter salinus</name>
    <dbReference type="NCBI Taxonomy" id="1874317"/>
    <lineage>
        <taxon>Bacteria</taxon>
        <taxon>Pseudomonadati</taxon>
        <taxon>Pseudomonadota</taxon>
        <taxon>Gammaproteobacteria</taxon>
        <taxon>Pseudomonadales</taxon>
        <taxon>Marinobacteraceae</taxon>
        <taxon>Marinobacter</taxon>
    </lineage>
</organism>
<evidence type="ECO:0000256" key="3">
    <source>
        <dbReference type="ARBA" id="ARBA00029638"/>
    </source>
</evidence>
<gene>
    <name evidence="6" type="ORF">BKP64_02385</name>
</gene>
<dbReference type="InterPro" id="IPR012902">
    <property type="entry name" value="N_methyl_site"/>
</dbReference>
<evidence type="ECO:0000256" key="4">
    <source>
        <dbReference type="RuleBase" id="RU000389"/>
    </source>
</evidence>
<dbReference type="KEGG" id="msq:BKP64_02385"/>
<dbReference type="InterPro" id="IPR045584">
    <property type="entry name" value="Pilin-like"/>
</dbReference>
<keyword evidence="5" id="KW-1133">Transmembrane helix</keyword>
<comment type="similarity">
    <text evidence="1 4">Belongs to the N-Me-Phe pilin family.</text>
</comment>
<dbReference type="PANTHER" id="PTHR30093:SF34">
    <property type="entry name" value="PREPILIN PEPTIDASE-DEPENDENT PROTEIN D"/>
    <property type="match status" value="1"/>
</dbReference>
<dbReference type="PANTHER" id="PTHR30093">
    <property type="entry name" value="GENERAL SECRETION PATHWAY PROTEIN G"/>
    <property type="match status" value="1"/>
</dbReference>
<keyword evidence="7" id="KW-1185">Reference proteome</keyword>
<dbReference type="Pfam" id="PF00114">
    <property type="entry name" value="Pilin"/>
    <property type="match status" value="1"/>
</dbReference>
<evidence type="ECO:0000256" key="5">
    <source>
        <dbReference type="SAM" id="Phobius"/>
    </source>
</evidence>
<dbReference type="GO" id="GO:0043107">
    <property type="term" value="P:type IV pilus-dependent motility"/>
    <property type="evidence" value="ECO:0007669"/>
    <property type="project" value="TreeGrafter"/>
</dbReference>
<keyword evidence="2" id="KW-0488">Methylation</keyword>
<evidence type="ECO:0000256" key="1">
    <source>
        <dbReference type="ARBA" id="ARBA00005233"/>
    </source>
</evidence>
<reference evidence="6 7" key="1">
    <citation type="submission" date="2016-10" db="EMBL/GenBank/DDBJ databases">
        <title>Marinobacter salinus sp. nov., a moderately halophilic bacterium isolated from a tidal flat environment.</title>
        <authorList>
            <person name="Park S.-J."/>
        </authorList>
    </citation>
    <scope>NUCLEOTIDE SEQUENCE [LARGE SCALE GENOMIC DNA]</scope>
    <source>
        <strain evidence="6 7">Hb8</strain>
    </source>
</reference>
<dbReference type="NCBIfam" id="TIGR02532">
    <property type="entry name" value="IV_pilin_GFxxxE"/>
    <property type="match status" value="1"/>
</dbReference>
<evidence type="ECO:0000256" key="2">
    <source>
        <dbReference type="ARBA" id="ARBA00022481"/>
    </source>
</evidence>
<dbReference type="EMBL" id="CP017715">
    <property type="protein sequence ID" value="AOY87119.1"/>
    <property type="molecule type" value="Genomic_DNA"/>
</dbReference>
<evidence type="ECO:0000313" key="6">
    <source>
        <dbReference type="EMBL" id="AOY87119.1"/>
    </source>
</evidence>
<evidence type="ECO:0000313" key="7">
    <source>
        <dbReference type="Proteomes" id="UP000177445"/>
    </source>
</evidence>
<dbReference type="GO" id="GO:0044096">
    <property type="term" value="C:type IV pilus"/>
    <property type="evidence" value="ECO:0007669"/>
    <property type="project" value="TreeGrafter"/>
</dbReference>
<proteinExistence type="inferred from homology"/>
<sequence length="171" mass="17651">MQRSKMKNVKINHAQKGFTLIELMIVVAIIGILAAIAIPQYQDYIARTQVNRAYGEVSSLKTAVEEHLSRGKFTDSATGPMTAATLGRTASNITEDGAGADTFAPTFTAANGGVGTLVVILGGDASAPVANTTITLSRAADGVWTCDLTTVPAAFKNSYVPSSCTLAGAAV</sequence>
<dbReference type="Pfam" id="PF07963">
    <property type="entry name" value="N_methyl"/>
    <property type="match status" value="1"/>
</dbReference>
<name>A0A1D9GHM7_9GAMM</name>
<dbReference type="PROSITE" id="PS00409">
    <property type="entry name" value="PROKAR_NTER_METHYL"/>
    <property type="match status" value="1"/>
</dbReference>
<dbReference type="AlphaFoldDB" id="A0A1D9GHM7"/>
<dbReference type="SUPFAM" id="SSF54523">
    <property type="entry name" value="Pili subunits"/>
    <property type="match status" value="1"/>
</dbReference>
<feature type="transmembrane region" description="Helical" evidence="5">
    <location>
        <begin position="20"/>
        <end position="41"/>
    </location>
</feature>
<dbReference type="Proteomes" id="UP000177445">
    <property type="component" value="Chromosome"/>
</dbReference>
<accession>A0A1D9GHM7</accession>
<protein>
    <recommendedName>
        <fullName evidence="3">Pilin</fullName>
    </recommendedName>
</protein>
<keyword evidence="5" id="KW-0812">Transmembrane</keyword>
<keyword evidence="4" id="KW-0281">Fimbrium</keyword>
<dbReference type="STRING" id="1874317.BKP64_02385"/>
<dbReference type="Gene3D" id="3.30.700.10">
    <property type="entry name" value="Glycoprotein, Type 4 Pilin"/>
    <property type="match status" value="1"/>
</dbReference>
<dbReference type="GO" id="GO:0007155">
    <property type="term" value="P:cell adhesion"/>
    <property type="evidence" value="ECO:0007669"/>
    <property type="project" value="InterPro"/>
</dbReference>
<keyword evidence="5" id="KW-0472">Membrane</keyword>